<feature type="transmembrane region" description="Helical" evidence="1">
    <location>
        <begin position="46"/>
        <end position="64"/>
    </location>
</feature>
<dbReference type="EMBL" id="ASGP02000001">
    <property type="protein sequence ID" value="KAH9527423.1"/>
    <property type="molecule type" value="Genomic_DNA"/>
</dbReference>
<reference evidence="2" key="2">
    <citation type="journal article" date="2022" name="Res Sq">
        <title>Comparative Genomics Reveals Insights into the Divergent Evolution of Astigmatic Mites and Household Pest Adaptations.</title>
        <authorList>
            <person name="Xiong Q."/>
            <person name="Wan A.T.-Y."/>
            <person name="Liu X.-Y."/>
            <person name="Fung C.S.-H."/>
            <person name="Xiao X."/>
            <person name="Malainual N."/>
            <person name="Hou J."/>
            <person name="Wang L."/>
            <person name="Wang M."/>
            <person name="Yang K."/>
            <person name="Cui Y."/>
            <person name="Leung E."/>
            <person name="Nong W."/>
            <person name="Shin S.-K."/>
            <person name="Au S."/>
            <person name="Jeong K.Y."/>
            <person name="Chew F.T."/>
            <person name="Hui J."/>
            <person name="Leung T.F."/>
            <person name="Tungtrongchitr A."/>
            <person name="Zhong N."/>
            <person name="Liu Z."/>
            <person name="Tsui S."/>
        </authorList>
    </citation>
    <scope>NUCLEOTIDE SEQUENCE</scope>
    <source>
        <strain evidence="2">Derf</strain>
        <tissue evidence="2">Whole organism</tissue>
    </source>
</reference>
<evidence type="ECO:0000313" key="2">
    <source>
        <dbReference type="EMBL" id="KAH9527423.1"/>
    </source>
</evidence>
<evidence type="ECO:0000313" key="3">
    <source>
        <dbReference type="Proteomes" id="UP000790347"/>
    </source>
</evidence>
<keyword evidence="3" id="KW-1185">Reference proteome</keyword>
<comment type="caution">
    <text evidence="2">The sequence shown here is derived from an EMBL/GenBank/DDBJ whole genome shotgun (WGS) entry which is preliminary data.</text>
</comment>
<keyword evidence="1" id="KW-0812">Transmembrane</keyword>
<name>A0A922L9M7_DERFA</name>
<protein>
    <submittedName>
        <fullName evidence="2">Uncharacterized protein</fullName>
    </submittedName>
</protein>
<dbReference type="AlphaFoldDB" id="A0A922L9M7"/>
<sequence length="72" mass="8672">MIKIGTSSKYHHHQFDHIHIISELQFVLFYHSNVQSFRMFFASFDVGYDSFVYFMLSAIMFGFISKHHGHYY</sequence>
<keyword evidence="1" id="KW-0472">Membrane</keyword>
<keyword evidence="1" id="KW-1133">Transmembrane helix</keyword>
<gene>
    <name evidence="2" type="ORF">DERF_001437</name>
</gene>
<proteinExistence type="predicted"/>
<dbReference type="Proteomes" id="UP000790347">
    <property type="component" value="Unassembled WGS sequence"/>
</dbReference>
<accession>A0A922L9M7</accession>
<evidence type="ECO:0000256" key="1">
    <source>
        <dbReference type="SAM" id="Phobius"/>
    </source>
</evidence>
<reference evidence="2" key="1">
    <citation type="submission" date="2013-05" db="EMBL/GenBank/DDBJ databases">
        <authorList>
            <person name="Yim A.K.Y."/>
            <person name="Chan T.F."/>
            <person name="Ji K.M."/>
            <person name="Liu X.Y."/>
            <person name="Zhou J.W."/>
            <person name="Li R.Q."/>
            <person name="Yang K.Y."/>
            <person name="Li J."/>
            <person name="Li M."/>
            <person name="Law P.T.W."/>
            <person name="Wu Y.L."/>
            <person name="Cai Z.L."/>
            <person name="Qin H."/>
            <person name="Bao Y."/>
            <person name="Leung R.K.K."/>
            <person name="Ng P.K.S."/>
            <person name="Zou J."/>
            <person name="Zhong X.J."/>
            <person name="Ran P.X."/>
            <person name="Zhong N.S."/>
            <person name="Liu Z.G."/>
            <person name="Tsui S.K.W."/>
        </authorList>
    </citation>
    <scope>NUCLEOTIDE SEQUENCE</scope>
    <source>
        <strain evidence="2">Derf</strain>
        <tissue evidence="2">Whole organism</tissue>
    </source>
</reference>
<organism evidence="2 3">
    <name type="scientific">Dermatophagoides farinae</name>
    <name type="common">American house dust mite</name>
    <dbReference type="NCBI Taxonomy" id="6954"/>
    <lineage>
        <taxon>Eukaryota</taxon>
        <taxon>Metazoa</taxon>
        <taxon>Ecdysozoa</taxon>
        <taxon>Arthropoda</taxon>
        <taxon>Chelicerata</taxon>
        <taxon>Arachnida</taxon>
        <taxon>Acari</taxon>
        <taxon>Acariformes</taxon>
        <taxon>Sarcoptiformes</taxon>
        <taxon>Astigmata</taxon>
        <taxon>Psoroptidia</taxon>
        <taxon>Analgoidea</taxon>
        <taxon>Pyroglyphidae</taxon>
        <taxon>Dermatophagoidinae</taxon>
        <taxon>Dermatophagoides</taxon>
    </lineage>
</organism>